<dbReference type="InterPro" id="IPR001525">
    <property type="entry name" value="C5_MeTfrase"/>
</dbReference>
<evidence type="ECO:0000256" key="3">
    <source>
        <dbReference type="ARBA" id="ARBA00022679"/>
    </source>
</evidence>
<dbReference type="PANTHER" id="PTHR46098">
    <property type="entry name" value="TRNA (CYTOSINE(38)-C(5))-METHYLTRANSFERASE"/>
    <property type="match status" value="1"/>
</dbReference>
<organism evidence="8 9">
    <name type="scientific">Duncaniella freteri</name>
    <dbReference type="NCBI Taxonomy" id="2530391"/>
    <lineage>
        <taxon>Bacteria</taxon>
        <taxon>Pseudomonadati</taxon>
        <taxon>Bacteroidota</taxon>
        <taxon>Bacteroidia</taxon>
        <taxon>Bacteroidales</taxon>
        <taxon>Muribaculaceae</taxon>
        <taxon>Duncaniella</taxon>
    </lineage>
</organism>
<dbReference type="PROSITE" id="PS00094">
    <property type="entry name" value="C5_MTASE_1"/>
    <property type="match status" value="1"/>
</dbReference>
<dbReference type="EC" id="2.1.1.37" evidence="1"/>
<evidence type="ECO:0000256" key="7">
    <source>
        <dbReference type="PROSITE-ProRule" id="PRU01016"/>
    </source>
</evidence>
<keyword evidence="5" id="KW-0680">Restriction system</keyword>
<dbReference type="Pfam" id="PF00145">
    <property type="entry name" value="DNA_methylase"/>
    <property type="match status" value="1"/>
</dbReference>
<dbReference type="GO" id="GO:0009307">
    <property type="term" value="P:DNA restriction-modification system"/>
    <property type="evidence" value="ECO:0007669"/>
    <property type="project" value="UniProtKB-KW"/>
</dbReference>
<dbReference type="SUPFAM" id="SSF53335">
    <property type="entry name" value="S-adenosyl-L-methionine-dependent methyltransferases"/>
    <property type="match status" value="1"/>
</dbReference>
<evidence type="ECO:0000313" key="8">
    <source>
        <dbReference type="EMBL" id="TGG36909.1"/>
    </source>
</evidence>
<dbReference type="Gene3D" id="3.90.120.10">
    <property type="entry name" value="DNA Methylase, subunit A, domain 2"/>
    <property type="match status" value="1"/>
</dbReference>
<dbReference type="EMBL" id="SJSA01000002">
    <property type="protein sequence ID" value="TGG36909.1"/>
    <property type="molecule type" value="Genomic_DNA"/>
</dbReference>
<dbReference type="NCBIfam" id="TIGR00675">
    <property type="entry name" value="dcm"/>
    <property type="match status" value="1"/>
</dbReference>
<dbReference type="PROSITE" id="PS51679">
    <property type="entry name" value="SAM_MT_C5"/>
    <property type="match status" value="1"/>
</dbReference>
<evidence type="ECO:0000256" key="2">
    <source>
        <dbReference type="ARBA" id="ARBA00022603"/>
    </source>
</evidence>
<dbReference type="PANTHER" id="PTHR46098:SF1">
    <property type="entry name" value="TRNA (CYTOSINE(38)-C(5))-METHYLTRANSFERASE"/>
    <property type="match status" value="1"/>
</dbReference>
<proteinExistence type="inferred from homology"/>
<reference evidence="8 9" key="1">
    <citation type="submission" date="2019-02" db="EMBL/GenBank/DDBJ databases">
        <title>Isolation and identification of novel species under the genus Muribaculum.</title>
        <authorList>
            <person name="Miyake S."/>
            <person name="Ding Y."/>
            <person name="Low A."/>
            <person name="Soh M."/>
            <person name="Seedorf H."/>
        </authorList>
    </citation>
    <scope>NUCLEOTIDE SEQUENCE [LARGE SCALE GENOMIC DNA]</scope>
    <source>
        <strain evidence="8 9">TLL-A3</strain>
    </source>
</reference>
<keyword evidence="2 7" id="KW-0489">Methyltransferase</keyword>
<keyword evidence="3 7" id="KW-0808">Transferase</keyword>
<dbReference type="GO" id="GO:0032259">
    <property type="term" value="P:methylation"/>
    <property type="evidence" value="ECO:0007669"/>
    <property type="project" value="UniProtKB-KW"/>
</dbReference>
<dbReference type="InterPro" id="IPR029063">
    <property type="entry name" value="SAM-dependent_MTases_sf"/>
</dbReference>
<keyword evidence="4 7" id="KW-0949">S-adenosyl-L-methionine</keyword>
<feature type="active site" evidence="7">
    <location>
        <position position="106"/>
    </location>
</feature>
<evidence type="ECO:0000256" key="1">
    <source>
        <dbReference type="ARBA" id="ARBA00011975"/>
    </source>
</evidence>
<evidence type="ECO:0000256" key="4">
    <source>
        <dbReference type="ARBA" id="ARBA00022691"/>
    </source>
</evidence>
<evidence type="ECO:0000256" key="6">
    <source>
        <dbReference type="ARBA" id="ARBA00047422"/>
    </source>
</evidence>
<dbReference type="InterPro" id="IPR018117">
    <property type="entry name" value="C5_DNA_meth_AS"/>
</dbReference>
<keyword evidence="9" id="KW-1185">Reference proteome</keyword>
<name>A0A4Z0V1A7_9BACT</name>
<comment type="caution">
    <text evidence="8">The sequence shown here is derived from an EMBL/GenBank/DDBJ whole genome shotgun (WGS) entry which is preliminary data.</text>
</comment>
<dbReference type="Gene3D" id="3.40.50.150">
    <property type="entry name" value="Vaccinia Virus protein VP39"/>
    <property type="match status" value="1"/>
</dbReference>
<evidence type="ECO:0000313" key="9">
    <source>
        <dbReference type="Proteomes" id="UP000297635"/>
    </source>
</evidence>
<dbReference type="Proteomes" id="UP000297635">
    <property type="component" value="Unassembled WGS sequence"/>
</dbReference>
<dbReference type="GO" id="GO:0003886">
    <property type="term" value="F:DNA (cytosine-5-)-methyltransferase activity"/>
    <property type="evidence" value="ECO:0007669"/>
    <property type="project" value="UniProtKB-EC"/>
</dbReference>
<evidence type="ECO:0000256" key="5">
    <source>
        <dbReference type="ARBA" id="ARBA00022747"/>
    </source>
</evidence>
<dbReference type="InterPro" id="IPR050750">
    <property type="entry name" value="C5-MTase"/>
</dbReference>
<comment type="catalytic activity">
    <reaction evidence="6">
        <text>a 2'-deoxycytidine in DNA + S-adenosyl-L-methionine = a 5-methyl-2'-deoxycytidine in DNA + S-adenosyl-L-homocysteine + H(+)</text>
        <dbReference type="Rhea" id="RHEA:13681"/>
        <dbReference type="Rhea" id="RHEA-COMP:11369"/>
        <dbReference type="Rhea" id="RHEA-COMP:11370"/>
        <dbReference type="ChEBI" id="CHEBI:15378"/>
        <dbReference type="ChEBI" id="CHEBI:57856"/>
        <dbReference type="ChEBI" id="CHEBI:59789"/>
        <dbReference type="ChEBI" id="CHEBI:85452"/>
        <dbReference type="ChEBI" id="CHEBI:85454"/>
        <dbReference type="EC" id="2.1.1.37"/>
    </reaction>
</comment>
<gene>
    <name evidence="8" type="primary">dcm</name>
    <name evidence="8" type="ORF">EZ315_13870</name>
</gene>
<sequence>MGRFNCRWSRWKCCRSRREIAQIALYTTMDSNGLTVLSLFDGMSCGAIALREAGIKVKQYFASEIDKAAIIQATHNFPDTIQLGSVVNLSAANLPKIDLLIGGSPCQGFSFAGKQMNFKDPRSVLFFEYVRILNEIRAYNPDVKFLLENVRMRAEYENVISSHLGLQPVAINSSLVSAQNRLRLYWTNILTAATPHLFGETVFTAIPQPKDKGIYLRDVLDDVADTRYFLSRKDIEKLEKQIAYESENQKSLSEEQFMELFRDIDFCETYALAPVSCFCPENWISNHIIRPSPEIERFPVSAIQNGRAIRDCSSKTDSTVIISGAIVSPQFGGGFRPILSGKAPCLLATSSNSAACLIINGDDMVLRRLTPKECCRLQTIPDWYEWVCSEPQIYKMLGNGWTVDVISHILQFL</sequence>
<protein>
    <recommendedName>
        <fullName evidence="1">DNA (cytosine-5-)-methyltransferase</fullName>
        <ecNumber evidence="1">2.1.1.37</ecNumber>
    </recommendedName>
</protein>
<accession>A0A4Z0V1A7</accession>
<comment type="similarity">
    <text evidence="7">Belongs to the class I-like SAM-binding methyltransferase superfamily. C5-methyltransferase family.</text>
</comment>
<dbReference type="AlphaFoldDB" id="A0A4Z0V1A7"/>